<dbReference type="InterPro" id="IPR007111">
    <property type="entry name" value="NACHT_NTPase"/>
</dbReference>
<dbReference type="GO" id="GO:0042981">
    <property type="term" value="P:regulation of apoptotic process"/>
    <property type="evidence" value="ECO:0007669"/>
    <property type="project" value="InterPro"/>
</dbReference>
<sequence length="944" mass="108443">MALVSVEVYQQHKSLMIKLSDMMDPKDHTYQNFIYYLESYIPKGRLSTIQQNPTVVFSVMEETRDLEVGKYENLEKALEASGYMNILDVLKEEGENITKQLRKRDYSDGSIAGSSSYIDAATVSSIEPEERHNKKLRKLEKDIQEIKASISQGTDQVSAVKIESDISKLRDDLIKAYRNLRCVQVSPLFEKRRCNIDNIFVDLVIEAKHDRRNADGSKYGSTQRNNDQSGHKKTIEVTSYKQIFLDERCLKLFKRVYLRGKGGLGKTTFCRKVLHAWCNAHEGRPVSQDGFFQDEAILKLFDILFYLNLREVSVKTNLIEAICDQFPLEEVPSKDVLGNLLKINGDKVLFILDGLDEMVVIPRCIENVLTRRVYPKCCFLVSSRPWKMSQMELHEEMEIDLLLDLQGFSKQNAIKFAENIFNNCYNDGSAIREFEMDLYSNKLATQLFHVPLILLFMAQVWYENERSLPNKLHKLYILLLNLLTDRMMEKYKKDPTQKQTRFVSGFMQSSLPTKLSETSLVVNFGEEFLLSLCEVAYHFLLKGEMESSLVFEETNLLKAFGNRGKEKLDVALDLSILSVTDSISYLHRRTSVSFLHKTMQEFFTAVYFILSSEKLADFISSMTDLNAVKQNENSIVFLVGLMPELGNRVLEKVNELCKDDWERSNERLKMYRYGFHDISIIYLRCKEEVIGDEVQLNVFGLDLQQNYFNPQYWNPDFLQYLKITGFSNSSIVNYVLLDLKGLRKLKYLELSKLECDLYLPMSDSLSSLIMSNTTLSNSCCDVLGSSLQHYSKLKNLQICGTNLRNCLLDFSNMKELEDLYMLYVTLSSSCSDVLGRTLIHCTKLIVLSIHNTNLHNCLLDVSNMTELRVLDISKVILSCSCCEVLGTSLKHCPKLQILSITKTNLHNCLLDLSNMTELTALYMLKVILSSTCCNVLGSTMKHQK</sequence>
<proteinExistence type="predicted"/>
<feature type="coiled-coil region" evidence="3">
    <location>
        <begin position="129"/>
        <end position="156"/>
    </location>
</feature>
<dbReference type="EMBL" id="JAEAOA010000822">
    <property type="protein sequence ID" value="KAK3593723.1"/>
    <property type="molecule type" value="Genomic_DNA"/>
</dbReference>
<dbReference type="SUPFAM" id="SSF52047">
    <property type="entry name" value="RNI-like"/>
    <property type="match status" value="1"/>
</dbReference>
<evidence type="ECO:0000256" key="3">
    <source>
        <dbReference type="SAM" id="Coils"/>
    </source>
</evidence>
<dbReference type="PROSITE" id="PS50837">
    <property type="entry name" value="NACHT"/>
    <property type="match status" value="1"/>
</dbReference>
<dbReference type="PANTHER" id="PTHR46312">
    <property type="entry name" value="NACHT DOMAIN-CONTAINING PROTEIN"/>
    <property type="match status" value="1"/>
</dbReference>
<dbReference type="PROSITE" id="PS50168">
    <property type="entry name" value="DED"/>
    <property type="match status" value="1"/>
</dbReference>
<dbReference type="InterPro" id="IPR027417">
    <property type="entry name" value="P-loop_NTPase"/>
</dbReference>
<reference evidence="6" key="3">
    <citation type="submission" date="2023-05" db="EMBL/GenBank/DDBJ databases">
        <authorList>
            <person name="Smith C.H."/>
        </authorList>
    </citation>
    <scope>NUCLEOTIDE SEQUENCE</scope>
    <source>
        <strain evidence="6">CHS0354</strain>
        <tissue evidence="6">Mantle</tissue>
    </source>
</reference>
<dbReference type="Proteomes" id="UP001195483">
    <property type="component" value="Unassembled WGS sequence"/>
</dbReference>
<keyword evidence="7" id="KW-1185">Reference proteome</keyword>
<dbReference type="PANTHER" id="PTHR46312:SF2">
    <property type="entry name" value="NUCLEOTIDE-BINDING OLIGOMERIZATION DOMAIN-CONTAINING PROTEIN 2-LIKE"/>
    <property type="match status" value="1"/>
</dbReference>
<dbReference type="AlphaFoldDB" id="A0AAE0SLQ5"/>
<dbReference type="InterPro" id="IPR001875">
    <property type="entry name" value="DED_dom"/>
</dbReference>
<evidence type="ECO:0000313" key="6">
    <source>
        <dbReference type="EMBL" id="KAK3593723.1"/>
    </source>
</evidence>
<dbReference type="SUPFAM" id="SSF52540">
    <property type="entry name" value="P-loop containing nucleoside triphosphate hydrolases"/>
    <property type="match status" value="1"/>
</dbReference>
<evidence type="ECO:0000256" key="1">
    <source>
        <dbReference type="ARBA" id="ARBA00022741"/>
    </source>
</evidence>
<dbReference type="PRINTS" id="PR00364">
    <property type="entry name" value="DISEASERSIST"/>
</dbReference>
<evidence type="ECO:0000313" key="7">
    <source>
        <dbReference type="Proteomes" id="UP001195483"/>
    </source>
</evidence>
<keyword evidence="1" id="KW-0547">Nucleotide-binding</keyword>
<evidence type="ECO:0008006" key="8">
    <source>
        <dbReference type="Google" id="ProtNLM"/>
    </source>
</evidence>
<dbReference type="Gene3D" id="3.40.50.300">
    <property type="entry name" value="P-loop containing nucleotide triphosphate hydrolases"/>
    <property type="match status" value="1"/>
</dbReference>
<keyword evidence="2" id="KW-0067">ATP-binding</keyword>
<organism evidence="6 7">
    <name type="scientific">Potamilus streckersoni</name>
    <dbReference type="NCBI Taxonomy" id="2493646"/>
    <lineage>
        <taxon>Eukaryota</taxon>
        <taxon>Metazoa</taxon>
        <taxon>Spiralia</taxon>
        <taxon>Lophotrochozoa</taxon>
        <taxon>Mollusca</taxon>
        <taxon>Bivalvia</taxon>
        <taxon>Autobranchia</taxon>
        <taxon>Heteroconchia</taxon>
        <taxon>Palaeoheterodonta</taxon>
        <taxon>Unionida</taxon>
        <taxon>Unionoidea</taxon>
        <taxon>Unionidae</taxon>
        <taxon>Ambleminae</taxon>
        <taxon>Lampsilini</taxon>
        <taxon>Potamilus</taxon>
    </lineage>
</organism>
<comment type="caution">
    <text evidence="6">The sequence shown here is derived from an EMBL/GenBank/DDBJ whole genome shotgun (WGS) entry which is preliminary data.</text>
</comment>
<feature type="domain" description="NACHT" evidence="5">
    <location>
        <begin position="254"/>
        <end position="385"/>
    </location>
</feature>
<protein>
    <recommendedName>
        <fullName evidence="8">NACHT domain-containing protein</fullName>
    </recommendedName>
</protein>
<keyword evidence="3" id="KW-0175">Coiled coil</keyword>
<dbReference type="InterPro" id="IPR032675">
    <property type="entry name" value="LRR_dom_sf"/>
</dbReference>
<reference evidence="6" key="2">
    <citation type="journal article" date="2021" name="Genome Biol. Evol.">
        <title>Developing a high-quality reference genome for a parasitic bivalve with doubly uniparental inheritance (Bivalvia: Unionida).</title>
        <authorList>
            <person name="Smith C.H."/>
        </authorList>
    </citation>
    <scope>NUCLEOTIDE SEQUENCE</scope>
    <source>
        <strain evidence="6">CHS0354</strain>
        <tissue evidence="6">Mantle</tissue>
    </source>
</reference>
<evidence type="ECO:0000259" key="5">
    <source>
        <dbReference type="PROSITE" id="PS50837"/>
    </source>
</evidence>
<evidence type="ECO:0000259" key="4">
    <source>
        <dbReference type="PROSITE" id="PS50168"/>
    </source>
</evidence>
<evidence type="ECO:0000256" key="2">
    <source>
        <dbReference type="ARBA" id="ARBA00022840"/>
    </source>
</evidence>
<dbReference type="Gene3D" id="3.80.10.10">
    <property type="entry name" value="Ribonuclease Inhibitor"/>
    <property type="match status" value="1"/>
</dbReference>
<gene>
    <name evidence="6" type="ORF">CHS0354_013620</name>
</gene>
<accession>A0AAE0SLQ5</accession>
<name>A0AAE0SLQ5_9BIVA</name>
<dbReference type="Pfam" id="PF05729">
    <property type="entry name" value="NACHT"/>
    <property type="match status" value="1"/>
</dbReference>
<dbReference type="GO" id="GO:0005524">
    <property type="term" value="F:ATP binding"/>
    <property type="evidence" value="ECO:0007669"/>
    <property type="project" value="UniProtKB-KW"/>
</dbReference>
<reference evidence="6" key="1">
    <citation type="journal article" date="2021" name="Genome Biol. Evol.">
        <title>A High-Quality Reference Genome for a Parasitic Bivalve with Doubly Uniparental Inheritance (Bivalvia: Unionida).</title>
        <authorList>
            <person name="Smith C.H."/>
        </authorList>
    </citation>
    <scope>NUCLEOTIDE SEQUENCE</scope>
    <source>
        <strain evidence="6">CHS0354</strain>
    </source>
</reference>
<feature type="domain" description="DED" evidence="4">
    <location>
        <begin position="11"/>
        <end position="92"/>
    </location>
</feature>